<evidence type="ECO:0000313" key="8">
    <source>
        <dbReference type="Proteomes" id="UP000193010"/>
    </source>
</evidence>
<gene>
    <name evidence="7" type="ORF">AWC05_20620</name>
</gene>
<keyword evidence="8" id="KW-1185">Reference proteome</keyword>
<comment type="caution">
    <text evidence="7">The sequence shown here is derived from an EMBL/GenBank/DDBJ whole genome shotgun (WGS) entry which is preliminary data.</text>
</comment>
<dbReference type="AlphaFoldDB" id="A0A1X1U8T3"/>
<keyword evidence="4 6" id="KW-1133">Transmembrane helix</keyword>
<evidence type="ECO:0000256" key="4">
    <source>
        <dbReference type="ARBA" id="ARBA00022989"/>
    </source>
</evidence>
<evidence type="ECO:0000256" key="1">
    <source>
        <dbReference type="ARBA" id="ARBA00004651"/>
    </source>
</evidence>
<dbReference type="EMBL" id="LQOV01000014">
    <property type="protein sequence ID" value="ORV53148.1"/>
    <property type="molecule type" value="Genomic_DNA"/>
</dbReference>
<keyword evidence="5 6" id="KW-0472">Membrane</keyword>
<keyword evidence="2" id="KW-1003">Cell membrane</keyword>
<feature type="transmembrane region" description="Helical" evidence="6">
    <location>
        <begin position="6"/>
        <end position="30"/>
    </location>
</feature>
<protein>
    <recommendedName>
        <fullName evidence="9">Cytochrome C oxidase subunit IV</fullName>
    </recommendedName>
</protein>
<name>A0A1X1U8T3_MYCFL</name>
<keyword evidence="3 6" id="KW-0812">Transmembrane</keyword>
<dbReference type="GO" id="GO:0005886">
    <property type="term" value="C:plasma membrane"/>
    <property type="evidence" value="ECO:0007669"/>
    <property type="project" value="UniProtKB-SubCell"/>
</dbReference>
<evidence type="ECO:0000256" key="5">
    <source>
        <dbReference type="ARBA" id="ARBA00023136"/>
    </source>
</evidence>
<proteinExistence type="predicted"/>
<evidence type="ECO:0000313" key="7">
    <source>
        <dbReference type="EMBL" id="ORV53148.1"/>
    </source>
</evidence>
<evidence type="ECO:0000256" key="2">
    <source>
        <dbReference type="ARBA" id="ARBA00022475"/>
    </source>
</evidence>
<feature type="transmembrane region" description="Helical" evidence="6">
    <location>
        <begin position="51"/>
        <end position="73"/>
    </location>
</feature>
<dbReference type="STRING" id="292462.AWC05_20620"/>
<accession>A0A1X1U8T3</accession>
<dbReference type="Pfam" id="PF03626">
    <property type="entry name" value="COX4_pro"/>
    <property type="match status" value="1"/>
</dbReference>
<organism evidence="7 8">
    <name type="scientific">Mycobacterium florentinum</name>
    <dbReference type="NCBI Taxonomy" id="292462"/>
    <lineage>
        <taxon>Bacteria</taxon>
        <taxon>Bacillati</taxon>
        <taxon>Actinomycetota</taxon>
        <taxon>Actinomycetes</taxon>
        <taxon>Mycobacteriales</taxon>
        <taxon>Mycobacteriaceae</taxon>
        <taxon>Mycobacterium</taxon>
        <taxon>Mycobacterium simiae complex</taxon>
    </lineage>
</organism>
<dbReference type="InterPro" id="IPR005171">
    <property type="entry name" value="Cyt_c_oxidase_su4_prok"/>
</dbReference>
<evidence type="ECO:0000256" key="3">
    <source>
        <dbReference type="ARBA" id="ARBA00022692"/>
    </source>
</evidence>
<reference evidence="7 8" key="1">
    <citation type="submission" date="2016-01" db="EMBL/GenBank/DDBJ databases">
        <title>The new phylogeny of the genus Mycobacterium.</title>
        <authorList>
            <person name="Tarcisio F."/>
            <person name="Conor M."/>
            <person name="Antonella G."/>
            <person name="Elisabetta G."/>
            <person name="Giulia F.S."/>
            <person name="Sara T."/>
            <person name="Anna F."/>
            <person name="Clotilde B."/>
            <person name="Roberto B."/>
            <person name="Veronica D.S."/>
            <person name="Fabio R."/>
            <person name="Monica P."/>
            <person name="Olivier J."/>
            <person name="Enrico T."/>
            <person name="Nicola S."/>
        </authorList>
    </citation>
    <scope>NUCLEOTIDE SEQUENCE [LARGE SCALE GENOMIC DNA]</scope>
    <source>
        <strain evidence="7 8">DSM 44852</strain>
    </source>
</reference>
<dbReference type="Proteomes" id="UP000193010">
    <property type="component" value="Unassembled WGS sequence"/>
</dbReference>
<evidence type="ECO:0008006" key="9">
    <source>
        <dbReference type="Google" id="ProtNLM"/>
    </source>
</evidence>
<evidence type="ECO:0000256" key="6">
    <source>
        <dbReference type="SAM" id="Phobius"/>
    </source>
</evidence>
<comment type="subcellular location">
    <subcellularLocation>
        <location evidence="1">Cell membrane</location>
        <topology evidence="1">Multi-pass membrane protein</topology>
    </subcellularLocation>
</comment>
<sequence>MLLSGVSFAVIEGGLVTAIASAVVVLIAGLKVRLIMVYFMELKSVPRNWQVMYTVWIIAASALLMIGNVVAMVKG</sequence>